<dbReference type="InterPro" id="IPR057253">
    <property type="entry name" value="CoiA-like_N"/>
</dbReference>
<organism evidence="3 4">
    <name type="scientific">Pseudolactococcus raffinolactis</name>
    <dbReference type="NCBI Taxonomy" id="1366"/>
    <lineage>
        <taxon>Bacteria</taxon>
        <taxon>Bacillati</taxon>
        <taxon>Bacillota</taxon>
        <taxon>Bacilli</taxon>
        <taxon>Lactobacillales</taxon>
        <taxon>Streptococcaceae</taxon>
        <taxon>Pseudolactococcus</taxon>
    </lineage>
</organism>
<protein>
    <submittedName>
        <fullName evidence="3">Competence protein CoiA</fullName>
    </submittedName>
</protein>
<evidence type="ECO:0000313" key="4">
    <source>
        <dbReference type="Proteomes" id="UP000501945"/>
    </source>
</evidence>
<dbReference type="InterPro" id="IPR021176">
    <property type="entry name" value="Competence-induced_CoiA"/>
</dbReference>
<feature type="domain" description="Competence protein CoiA nuclease-like" evidence="1">
    <location>
        <begin position="66"/>
        <end position="178"/>
    </location>
</feature>
<dbReference type="InterPro" id="IPR010330">
    <property type="entry name" value="CoiA_nuc"/>
</dbReference>
<name>A0A6H0UHD3_9LACT</name>
<dbReference type="Pfam" id="PF25164">
    <property type="entry name" value="CoiA_N"/>
    <property type="match status" value="1"/>
</dbReference>
<dbReference type="PIRSF" id="PIRSF007487">
    <property type="entry name" value="Competence-induced_CoiA_bac"/>
    <property type="match status" value="1"/>
</dbReference>
<dbReference type="RefSeq" id="WP_167838894.1">
    <property type="nucleotide sequence ID" value="NZ_CP047616.1"/>
</dbReference>
<reference evidence="3 4" key="1">
    <citation type="submission" date="2019-12" db="EMBL/GenBank/DDBJ databases">
        <title>Whole genome sequences of Lactococcus raffinolactis strains isolated from sewage.</title>
        <authorList>
            <person name="Ybazeta G."/>
            <person name="Ross M."/>
            <person name="Brabant-Kirwan D."/>
            <person name="Saleh M."/>
            <person name="Dillon J.A."/>
            <person name="Splinter K."/>
            <person name="Nokhbeh R."/>
        </authorList>
    </citation>
    <scope>NUCLEOTIDE SEQUENCE [LARGE SCALE GENOMIC DNA]</scope>
    <source>
        <strain evidence="3 4">Lr_19_5</strain>
    </source>
</reference>
<evidence type="ECO:0000259" key="2">
    <source>
        <dbReference type="Pfam" id="PF25164"/>
    </source>
</evidence>
<proteinExistence type="predicted"/>
<evidence type="ECO:0000313" key="3">
    <source>
        <dbReference type="EMBL" id="QIW54257.1"/>
    </source>
</evidence>
<dbReference type="Pfam" id="PF06054">
    <property type="entry name" value="CoiA_nuc"/>
    <property type="match status" value="1"/>
</dbReference>
<feature type="domain" description="Competence protein CoiA-like N-terminal" evidence="2">
    <location>
        <begin position="18"/>
        <end position="61"/>
    </location>
</feature>
<gene>
    <name evidence="3" type="ORF">GU336_08960</name>
</gene>
<dbReference type="AlphaFoldDB" id="A0A6H0UHD3"/>
<accession>A0A6H0UHD3</accession>
<dbReference type="Proteomes" id="UP000501945">
    <property type="component" value="Chromosome"/>
</dbReference>
<evidence type="ECO:0000259" key="1">
    <source>
        <dbReference type="Pfam" id="PF06054"/>
    </source>
</evidence>
<sequence>MLVAVNEAEQIINLLEFSKSDLTELVGQFLRCPACKSQVRLKNGHVKMPHFAHVNLAACQYYSENESLQHLTLKKRLYHWFKQTEQVKIEHFLPELQQTPDLLVNETIAIEIQCSHLSIQRLRERTETYRAHGYTVLWLMGKDLWLGQHLTQLKQQLLYLTQNAGFYYWELDLQREKIRLNYLCHEDLIGRLHYLQREFSFDVGNLLEVLRTPFAASSAKLTDQLSQDIPAFIRSQLYYQNPKWLKIQEKYYQNGQNLMTFKNFPIKLYPIGLNLLTHQFEGVVEPAFCQITSDISRYYHHFLAYPQDDGVYPPGFYARAETGDGDCKS</sequence>
<dbReference type="EMBL" id="CP047616">
    <property type="protein sequence ID" value="QIW54257.1"/>
    <property type="molecule type" value="Genomic_DNA"/>
</dbReference>